<dbReference type="AlphaFoldDB" id="A0A2B4SKU9"/>
<accession>A0A2B4SKU9</accession>
<evidence type="ECO:0000313" key="2">
    <source>
        <dbReference type="Proteomes" id="UP000225706"/>
    </source>
</evidence>
<organism evidence="1 2">
    <name type="scientific">Stylophora pistillata</name>
    <name type="common">Smooth cauliflower coral</name>
    <dbReference type="NCBI Taxonomy" id="50429"/>
    <lineage>
        <taxon>Eukaryota</taxon>
        <taxon>Metazoa</taxon>
        <taxon>Cnidaria</taxon>
        <taxon>Anthozoa</taxon>
        <taxon>Hexacorallia</taxon>
        <taxon>Scleractinia</taxon>
        <taxon>Astrocoeniina</taxon>
        <taxon>Pocilloporidae</taxon>
        <taxon>Stylophora</taxon>
    </lineage>
</organism>
<protein>
    <submittedName>
        <fullName evidence="1">Uncharacterized protein</fullName>
    </submittedName>
</protein>
<keyword evidence="2" id="KW-1185">Reference proteome</keyword>
<evidence type="ECO:0000313" key="1">
    <source>
        <dbReference type="EMBL" id="PFX29713.1"/>
    </source>
</evidence>
<comment type="caution">
    <text evidence="1">The sequence shown here is derived from an EMBL/GenBank/DDBJ whole genome shotgun (WGS) entry which is preliminary data.</text>
</comment>
<dbReference type="EMBL" id="LSMT01000061">
    <property type="protein sequence ID" value="PFX29713.1"/>
    <property type="molecule type" value="Genomic_DNA"/>
</dbReference>
<dbReference type="Proteomes" id="UP000225706">
    <property type="component" value="Unassembled WGS sequence"/>
</dbReference>
<sequence>MRKIDSDRFVPEVLELILLNLREEAVPGEEDMSLQDIIEWHLDNKGHEPVTGLEELPPDVKLKHVIHAWRTSVELWDSYLDKRDAASA</sequence>
<gene>
    <name evidence="1" type="ORF">AWC38_SpisGene5519</name>
</gene>
<name>A0A2B4SKU9_STYPI</name>
<proteinExistence type="predicted"/>
<reference evidence="2" key="1">
    <citation type="journal article" date="2017" name="bioRxiv">
        <title>Comparative analysis of the genomes of Stylophora pistillata and Acropora digitifera provides evidence for extensive differences between species of corals.</title>
        <authorList>
            <person name="Voolstra C.R."/>
            <person name="Li Y."/>
            <person name="Liew Y.J."/>
            <person name="Baumgarten S."/>
            <person name="Zoccola D."/>
            <person name="Flot J.-F."/>
            <person name="Tambutte S."/>
            <person name="Allemand D."/>
            <person name="Aranda M."/>
        </authorList>
    </citation>
    <scope>NUCLEOTIDE SEQUENCE [LARGE SCALE GENOMIC DNA]</scope>
</reference>
<dbReference type="OrthoDB" id="2423195at2759"/>